<comment type="caution">
    <text evidence="3">The sequence shown here is derived from an EMBL/GenBank/DDBJ whole genome shotgun (WGS) entry which is preliminary data.</text>
</comment>
<dbReference type="AlphaFoldDB" id="A0AAU9URI7"/>
<keyword evidence="4" id="KW-1185">Reference proteome</keyword>
<accession>A0AAU9URI7</accession>
<dbReference type="InterPro" id="IPR007527">
    <property type="entry name" value="Znf_SWIM"/>
</dbReference>
<dbReference type="Proteomes" id="UP001153954">
    <property type="component" value="Unassembled WGS sequence"/>
</dbReference>
<gene>
    <name evidence="3" type="ORF">EEDITHA_LOCUS16023</name>
</gene>
<evidence type="ECO:0000313" key="3">
    <source>
        <dbReference type="EMBL" id="CAH2101249.1"/>
    </source>
</evidence>
<evidence type="ECO:0000259" key="2">
    <source>
        <dbReference type="PROSITE" id="PS50966"/>
    </source>
</evidence>
<proteinExistence type="predicted"/>
<name>A0AAU9URI7_EUPED</name>
<organism evidence="3 4">
    <name type="scientific">Euphydryas editha</name>
    <name type="common">Edith's checkerspot</name>
    <dbReference type="NCBI Taxonomy" id="104508"/>
    <lineage>
        <taxon>Eukaryota</taxon>
        <taxon>Metazoa</taxon>
        <taxon>Ecdysozoa</taxon>
        <taxon>Arthropoda</taxon>
        <taxon>Hexapoda</taxon>
        <taxon>Insecta</taxon>
        <taxon>Pterygota</taxon>
        <taxon>Neoptera</taxon>
        <taxon>Endopterygota</taxon>
        <taxon>Lepidoptera</taxon>
        <taxon>Glossata</taxon>
        <taxon>Ditrysia</taxon>
        <taxon>Papilionoidea</taxon>
        <taxon>Nymphalidae</taxon>
        <taxon>Nymphalinae</taxon>
        <taxon>Euphydryas</taxon>
    </lineage>
</organism>
<evidence type="ECO:0000256" key="1">
    <source>
        <dbReference type="PROSITE-ProRule" id="PRU00325"/>
    </source>
</evidence>
<reference evidence="3" key="1">
    <citation type="submission" date="2022-03" db="EMBL/GenBank/DDBJ databases">
        <authorList>
            <person name="Tunstrom K."/>
        </authorList>
    </citation>
    <scope>NUCLEOTIDE SEQUENCE</scope>
</reference>
<dbReference type="PROSITE" id="PS50966">
    <property type="entry name" value="ZF_SWIM"/>
    <property type="match status" value="1"/>
</dbReference>
<dbReference type="EMBL" id="CAKOGL010000023">
    <property type="protein sequence ID" value="CAH2101249.1"/>
    <property type="molecule type" value="Genomic_DNA"/>
</dbReference>
<keyword evidence="1" id="KW-0862">Zinc</keyword>
<protein>
    <recommendedName>
        <fullName evidence="2">SWIM-type domain-containing protein</fullName>
    </recommendedName>
</protein>
<dbReference type="GO" id="GO:0008270">
    <property type="term" value="F:zinc ion binding"/>
    <property type="evidence" value="ECO:0007669"/>
    <property type="project" value="UniProtKB-KW"/>
</dbReference>
<keyword evidence="1" id="KW-0863">Zinc-finger</keyword>
<dbReference type="Pfam" id="PF04434">
    <property type="entry name" value="SWIM"/>
    <property type="match status" value="1"/>
</dbReference>
<sequence>MRKDFIRMEIENTLSQEVQSQRWNRKKTTLKCLTASELLDFPRLTEDQLKILFTGSYQFSQAIYILSYLAEIMDDQNNLSVQYVKSAPNIIKAKVKSRHINRKVYRIYIHYISEGNDYNSIFRYCCDCPNGERTVGCCSHVAAIIYYLSYGRYLSKIVRPAEVLTKLFATQSVPIVINYNSDDD</sequence>
<feature type="domain" description="SWIM-type" evidence="2">
    <location>
        <begin position="111"/>
        <end position="149"/>
    </location>
</feature>
<keyword evidence="1" id="KW-0479">Metal-binding</keyword>
<evidence type="ECO:0000313" key="4">
    <source>
        <dbReference type="Proteomes" id="UP001153954"/>
    </source>
</evidence>